<proteinExistence type="predicted"/>
<accession>A0A431V7D7</accession>
<organism evidence="6 7">
    <name type="scientific">Halomonas nitroreducens</name>
    <dbReference type="NCBI Taxonomy" id="447425"/>
    <lineage>
        <taxon>Bacteria</taxon>
        <taxon>Pseudomonadati</taxon>
        <taxon>Pseudomonadota</taxon>
        <taxon>Gammaproteobacteria</taxon>
        <taxon>Oceanospirillales</taxon>
        <taxon>Halomonadaceae</taxon>
        <taxon>Halomonas</taxon>
    </lineage>
</organism>
<dbReference type="AlphaFoldDB" id="A0A431V7D7"/>
<name>A0A431V7D7_9GAMM</name>
<dbReference type="InterPro" id="IPR023753">
    <property type="entry name" value="FAD/NAD-binding_dom"/>
</dbReference>
<dbReference type="Gene3D" id="3.30.390.30">
    <property type="match status" value="1"/>
</dbReference>
<keyword evidence="2" id="KW-0285">Flavoprotein</keyword>
<dbReference type="Pfam" id="PF02852">
    <property type="entry name" value="Pyr_redox_dim"/>
    <property type="match status" value="1"/>
</dbReference>
<evidence type="ECO:0000256" key="1">
    <source>
        <dbReference type="ARBA" id="ARBA00001974"/>
    </source>
</evidence>
<dbReference type="NCBIfam" id="NF004939">
    <property type="entry name" value="PRK06292.1-1"/>
    <property type="match status" value="1"/>
</dbReference>
<dbReference type="PRINTS" id="PR00368">
    <property type="entry name" value="FADPNR"/>
</dbReference>
<evidence type="ECO:0000313" key="7">
    <source>
        <dbReference type="Proteomes" id="UP000267400"/>
    </source>
</evidence>
<comment type="caution">
    <text evidence="6">The sequence shown here is derived from an EMBL/GenBank/DDBJ whole genome shotgun (WGS) entry which is preliminary data.</text>
</comment>
<dbReference type="PRINTS" id="PR00411">
    <property type="entry name" value="PNDRDTASEI"/>
</dbReference>
<dbReference type="EC" id="1.8.1.4" evidence="6"/>
<evidence type="ECO:0000259" key="5">
    <source>
        <dbReference type="Pfam" id="PF07992"/>
    </source>
</evidence>
<keyword evidence="7" id="KW-1185">Reference proteome</keyword>
<dbReference type="SUPFAM" id="SSF55424">
    <property type="entry name" value="FAD/NAD-linked reductases, dimerisation (C-terminal) domain"/>
    <property type="match status" value="1"/>
</dbReference>
<dbReference type="SUPFAM" id="SSF51905">
    <property type="entry name" value="FAD/NAD(P)-binding domain"/>
    <property type="match status" value="1"/>
</dbReference>
<keyword evidence="3" id="KW-0274">FAD</keyword>
<gene>
    <name evidence="6" type="ORF">EKG36_00215</name>
</gene>
<evidence type="ECO:0000313" key="6">
    <source>
        <dbReference type="EMBL" id="RTR06923.1"/>
    </source>
</evidence>
<evidence type="ECO:0000256" key="2">
    <source>
        <dbReference type="ARBA" id="ARBA00022630"/>
    </source>
</evidence>
<dbReference type="Proteomes" id="UP000267400">
    <property type="component" value="Unassembled WGS sequence"/>
</dbReference>
<sequence>MTRHVRVVVLGAGTAGLSAYKQASEVTDDILLVDPGPLGTTCARVGCMPSKALLKLARDVASGRRLVRDGFVTGPLGEVDDGAILAEVRRLRDRFAAGPTAAVEKLGERYLQARARFVGPDTLDLDGERLRADAIIVATGSEPVVPGAWRALEGRLLTSDSLFDLERLPRRLAVVGLGAIGAELGQALAMLGVEVHAFGLDDQLAGLADPQVNAAAREALGRSLHLHTGHAVEPEPSGDGVLVRFGEERIQVDAVLAAMGRKPRVASLNLEALGLALGRNGLPELDPRRLRAGPAPVYFAGDVNGVIPLMHEAADEGRLAAYHALNPDAECLTRRTPLAIVFTEPQIARVGLAFDELPADALVGSSDFGKLGRAIIMDVHGGPLHLYADREGQLLGGEMCVAGAEHLAHQLAWLIQRRVNVVDALLLPYYHPVLEEGLRSALQDLRRQLAAPVQRPDLPLCGHQDDPLPGI</sequence>
<dbReference type="InterPro" id="IPR004099">
    <property type="entry name" value="Pyr_nucl-diS_OxRdtase_dimer"/>
</dbReference>
<dbReference type="RefSeq" id="WP_126479809.1">
    <property type="nucleotide sequence ID" value="NZ_RXNS01000001.1"/>
</dbReference>
<feature type="domain" description="FAD/NAD(P)-binding" evidence="5">
    <location>
        <begin position="6"/>
        <end position="317"/>
    </location>
</feature>
<dbReference type="Pfam" id="PF07992">
    <property type="entry name" value="Pyr_redox_2"/>
    <property type="match status" value="1"/>
</dbReference>
<reference evidence="6 7" key="1">
    <citation type="submission" date="2018-12" db="EMBL/GenBank/DDBJ databases">
        <authorList>
            <person name="Yu L."/>
        </authorList>
    </citation>
    <scope>NUCLEOTIDE SEQUENCE [LARGE SCALE GENOMIC DNA]</scope>
    <source>
        <strain evidence="6 7">11S</strain>
    </source>
</reference>
<dbReference type="PANTHER" id="PTHR43014">
    <property type="entry name" value="MERCURIC REDUCTASE"/>
    <property type="match status" value="1"/>
</dbReference>
<protein>
    <submittedName>
        <fullName evidence="6">Dihydrolipoyl dehydrogenase</fullName>
        <ecNumber evidence="6">1.8.1.4</ecNumber>
    </submittedName>
</protein>
<comment type="cofactor">
    <cofactor evidence="1">
        <name>FAD</name>
        <dbReference type="ChEBI" id="CHEBI:57692"/>
    </cofactor>
</comment>
<keyword evidence="6" id="KW-0560">Oxidoreductase</keyword>
<evidence type="ECO:0000256" key="3">
    <source>
        <dbReference type="ARBA" id="ARBA00022827"/>
    </source>
</evidence>
<dbReference type="PANTHER" id="PTHR43014:SF4">
    <property type="entry name" value="PYRIDINE NUCLEOTIDE-DISULFIDE OXIDOREDUCTASE RCLA-RELATED"/>
    <property type="match status" value="1"/>
</dbReference>
<dbReference type="Gene3D" id="3.50.50.60">
    <property type="entry name" value="FAD/NAD(P)-binding domain"/>
    <property type="match status" value="2"/>
</dbReference>
<dbReference type="GO" id="GO:0050660">
    <property type="term" value="F:flavin adenine dinucleotide binding"/>
    <property type="evidence" value="ECO:0007669"/>
    <property type="project" value="TreeGrafter"/>
</dbReference>
<dbReference type="EMBL" id="RXNS01000001">
    <property type="protein sequence ID" value="RTR06923.1"/>
    <property type="molecule type" value="Genomic_DNA"/>
</dbReference>
<feature type="domain" description="Pyridine nucleotide-disulphide oxidoreductase dimerisation" evidence="4">
    <location>
        <begin position="340"/>
        <end position="440"/>
    </location>
</feature>
<dbReference type="GO" id="GO:0004148">
    <property type="term" value="F:dihydrolipoyl dehydrogenase (NADH) activity"/>
    <property type="evidence" value="ECO:0007669"/>
    <property type="project" value="UniProtKB-EC"/>
</dbReference>
<dbReference type="InterPro" id="IPR036188">
    <property type="entry name" value="FAD/NAD-bd_sf"/>
</dbReference>
<evidence type="ECO:0000259" key="4">
    <source>
        <dbReference type="Pfam" id="PF02852"/>
    </source>
</evidence>
<dbReference type="OrthoDB" id="9800167at2"/>
<dbReference type="InterPro" id="IPR016156">
    <property type="entry name" value="FAD/NAD-linked_Rdtase_dimer_sf"/>
</dbReference>
<dbReference type="GO" id="GO:0003955">
    <property type="term" value="F:NAD(P)H dehydrogenase (quinone) activity"/>
    <property type="evidence" value="ECO:0007669"/>
    <property type="project" value="TreeGrafter"/>
</dbReference>